<protein>
    <submittedName>
        <fullName evidence="1">WD40 repeat-like protein</fullName>
    </submittedName>
</protein>
<organism evidence="1 2">
    <name type="scientific">Violaceomyces palustris</name>
    <dbReference type="NCBI Taxonomy" id="1673888"/>
    <lineage>
        <taxon>Eukaryota</taxon>
        <taxon>Fungi</taxon>
        <taxon>Dikarya</taxon>
        <taxon>Basidiomycota</taxon>
        <taxon>Ustilaginomycotina</taxon>
        <taxon>Ustilaginomycetes</taxon>
        <taxon>Violaceomycetales</taxon>
        <taxon>Violaceomycetaceae</taxon>
        <taxon>Violaceomyces</taxon>
    </lineage>
</organism>
<gene>
    <name evidence="1" type="ORF">IE53DRAFT_124374</name>
</gene>
<reference evidence="1 2" key="1">
    <citation type="journal article" date="2018" name="Mol. Biol. Evol.">
        <title>Broad Genomic Sampling Reveals a Smut Pathogenic Ancestry of the Fungal Clade Ustilaginomycotina.</title>
        <authorList>
            <person name="Kijpornyongpan T."/>
            <person name="Mondo S.J."/>
            <person name="Barry K."/>
            <person name="Sandor L."/>
            <person name="Lee J."/>
            <person name="Lipzen A."/>
            <person name="Pangilinan J."/>
            <person name="LaButti K."/>
            <person name="Hainaut M."/>
            <person name="Henrissat B."/>
            <person name="Grigoriev I.V."/>
            <person name="Spatafora J.W."/>
            <person name="Aime M.C."/>
        </authorList>
    </citation>
    <scope>NUCLEOTIDE SEQUENCE [LARGE SCALE GENOMIC DNA]</scope>
    <source>
        <strain evidence="1 2">SA 807</strain>
    </source>
</reference>
<proteinExistence type="predicted"/>
<sequence length="1372" mass="148971">MTSDVPNQNAVEASSMGGDPSSSYLATTKRVSYVLPPCPQPPRYFALPPLGVERQGRTGPIVLPKVLSPPHAHRVPSSASTPTETPSSYAPTPPPGHPQHTLAVSSLAIDPSTCISSHGHNDSKPQGILYTGGRDGLVGAWELGLNMRRREKKIYQGRDWLSQPTDMQSSETQNKYVDEKEGTYSLLDRHEARSNGWEVDPHLLDQTPRTSFRQCVQSHTDWINDIVLCNQNQTLISASSDRTVKVWNPHDSESSLRPDVLGTHKDYVKCLAHASEAGYVASGSFDRTVKLWDIREIRKVPLLEFGEKSVKSSVYALSVNASGSVVAGGSPAQHVKVWDPRSGQQSAELIGHTDNIRSVLVSEDGRHVLSGSADSTIRLWSLGEQRCLHTFTHHADSVWSLFSTHPNLDIFYSGDRQGYVCKVDWERCSEVSEGECVVLCRERGEARGFDQNKPDDPHGLNRDDASAGVQKIVSLDDAFFWTATGSSSVNRWKDIPTRRNREALYPMTGPGTQPNPSGHRLNHGRGITHMPSVSFIEPDTSPNQEAEGHSLPRADVAAADQLPSAVLELDLPPSGTSPAAAMYGIPFDSLVSLAPVNDPYGDQIGLGSVSIRDPRGFEDEESGFQGPPVSVAGEERAAGEISPGLDHIAATSSPSQMAVNSPLAQLQASELQRPSSMRSASIRFAPTDLMIEGRDRRDSIDISDDASTDDTDSAYEARLAYEDRELVKEATPLRLRPCEVIEGSHGLIRSLILNDRRHVLAISSIGVVTLWDIVKGICLGAFDREELTQAAEESGLWSEDIHGRVRKWTPEANPGETLEMVKERIEGQGVTPLWCSTDTKSGALAVHLEEPRCFEAEFYVDEFPDCLDPSPQKEDQRGQVCTWILRNLFDGFIRAEERIRAQSSTAAPMVEAKPFNELTTIEAKQPSLVGTLDLGNRLGIQTPGMTIGLATPAKTPALTPAGCSPLTAAVQRNYPSFSMLATSSNGAGPGDYFSIKGASNGPITEAARPPTQKSEFSVVDLGREAPSPTVSSINSIEAALKDGGFMSRIKSGLGNVKNPRNERPELSGVTSVIDGHSHALVKETQEGQAPSKDLHPHLIGLEQIFSKAVSPLSMGEIPRLLFAPDTAIIISESSADAGSWEVVYRGLVSSTETDAGVLEMTSPIWLLEFLLMNQVVVRDQPKISFTLQPWVSPSAKPDGFGGFGGGHGPMPDLPNSASSRLSATRMLRIKKACAYVCEKLELASSRSRNNSIAGSRRSSAEVGQRRVGGLTSPSSNLSMTSLAANMATSKSSNEPTPTAHTTQTAESDHFPDSLNDEVEVHPAQPHDIIEILCNDLVLPVNLTLAQCHRFYWRAGGDIKLEYRMKKDRMFSI</sequence>
<dbReference type="EMBL" id="KZ819999">
    <property type="protein sequence ID" value="PWN49847.1"/>
    <property type="molecule type" value="Genomic_DNA"/>
</dbReference>
<name>A0ACD0NVJ9_9BASI</name>
<evidence type="ECO:0000313" key="1">
    <source>
        <dbReference type="EMBL" id="PWN49847.1"/>
    </source>
</evidence>
<accession>A0ACD0NVJ9</accession>
<dbReference type="Proteomes" id="UP000245626">
    <property type="component" value="Unassembled WGS sequence"/>
</dbReference>
<keyword evidence="2" id="KW-1185">Reference proteome</keyword>
<evidence type="ECO:0000313" key="2">
    <source>
        <dbReference type="Proteomes" id="UP000245626"/>
    </source>
</evidence>